<sequence>MANTTLKTGKERFEILDIVRGCALLGVLLANMQWHSYYGYLTAAEQALLPFAELNKPLTFLTYFILDGKFYTIFSMLFGLGFSLIISKSGGGRIIFRRLFVLMLFGFAHALLLWEGDILLLYAVLGFSLPLFNRLKNRTVLLLAVFLLLSPILLDGMRVASEGAFKPEQPLFEKNIELMTAYGVVPLTNSNIAKLQKHGDYKTVRKNLYAGFYWRWGDLIMSNRLPKVLGLFLIGLLIGRNRLFVNLPERVPELKRIRNWGFLIGLPISIIYAYVNTYGQNMPLMAKSTVYIFGVFPMAFAYGASLCLLYVQGYFSRIFKGMGYIGKMALSVYLTQSLIALLVFSGVGLGLATELGFAQVYAFGLVLFVLQMIFCRWWLSRYAFGPCEWGWRQLTYGKRIPLKYQT</sequence>
<feature type="transmembrane region" description="Helical" evidence="1">
    <location>
        <begin position="140"/>
        <end position="160"/>
    </location>
</feature>
<dbReference type="PANTHER" id="PTHR30590">
    <property type="entry name" value="INNER MEMBRANE PROTEIN"/>
    <property type="match status" value="1"/>
</dbReference>
<dbReference type="Pfam" id="PF04235">
    <property type="entry name" value="DUF418"/>
    <property type="match status" value="1"/>
</dbReference>
<feature type="transmembrane region" description="Helical" evidence="1">
    <location>
        <begin position="21"/>
        <end position="40"/>
    </location>
</feature>
<keyword evidence="1" id="KW-0472">Membrane</keyword>
<dbReference type="InterPro" id="IPR052529">
    <property type="entry name" value="Bact_Transport_Assoc"/>
</dbReference>
<feature type="transmembrane region" description="Helical" evidence="1">
    <location>
        <begin position="60"/>
        <end position="82"/>
    </location>
</feature>
<evidence type="ECO:0000256" key="1">
    <source>
        <dbReference type="SAM" id="Phobius"/>
    </source>
</evidence>
<feature type="transmembrane region" description="Helical" evidence="1">
    <location>
        <begin position="228"/>
        <end position="245"/>
    </location>
</feature>
<name>A0A3B0SRZ3_9ZZZZ</name>
<dbReference type="AlphaFoldDB" id="A0A3B0SRZ3"/>
<gene>
    <name evidence="3" type="ORF">MNBD_ALPHA01-2281</name>
</gene>
<dbReference type="InterPro" id="IPR007349">
    <property type="entry name" value="DUF418"/>
</dbReference>
<feature type="transmembrane region" description="Helical" evidence="1">
    <location>
        <begin position="332"/>
        <end position="352"/>
    </location>
</feature>
<feature type="transmembrane region" description="Helical" evidence="1">
    <location>
        <begin position="358"/>
        <end position="379"/>
    </location>
</feature>
<evidence type="ECO:0000313" key="3">
    <source>
        <dbReference type="EMBL" id="VAW06853.1"/>
    </source>
</evidence>
<organism evidence="3">
    <name type="scientific">hydrothermal vent metagenome</name>
    <dbReference type="NCBI Taxonomy" id="652676"/>
    <lineage>
        <taxon>unclassified sequences</taxon>
        <taxon>metagenomes</taxon>
        <taxon>ecological metagenomes</taxon>
    </lineage>
</organism>
<protein>
    <recommendedName>
        <fullName evidence="2">DUF418 domain-containing protein</fullName>
    </recommendedName>
</protein>
<reference evidence="3" key="1">
    <citation type="submission" date="2018-06" db="EMBL/GenBank/DDBJ databases">
        <authorList>
            <person name="Zhirakovskaya E."/>
        </authorList>
    </citation>
    <scope>NUCLEOTIDE SEQUENCE</scope>
</reference>
<feature type="transmembrane region" description="Helical" evidence="1">
    <location>
        <begin position="94"/>
        <end position="112"/>
    </location>
</feature>
<feature type="domain" description="DUF418" evidence="2">
    <location>
        <begin position="239"/>
        <end position="398"/>
    </location>
</feature>
<accession>A0A3B0SRZ3</accession>
<feature type="transmembrane region" description="Helical" evidence="1">
    <location>
        <begin position="257"/>
        <end position="275"/>
    </location>
</feature>
<proteinExistence type="predicted"/>
<keyword evidence="1" id="KW-0812">Transmembrane</keyword>
<evidence type="ECO:0000259" key="2">
    <source>
        <dbReference type="Pfam" id="PF04235"/>
    </source>
</evidence>
<feature type="transmembrane region" description="Helical" evidence="1">
    <location>
        <begin position="118"/>
        <end position="133"/>
    </location>
</feature>
<dbReference type="PANTHER" id="PTHR30590:SF3">
    <property type="entry name" value="HYPOTHETICAL MEMBRANE SPANNING PROTEIN"/>
    <property type="match status" value="1"/>
</dbReference>
<feature type="transmembrane region" description="Helical" evidence="1">
    <location>
        <begin position="290"/>
        <end position="311"/>
    </location>
</feature>
<keyword evidence="1" id="KW-1133">Transmembrane helix</keyword>
<dbReference type="EMBL" id="UOEJ01000252">
    <property type="protein sequence ID" value="VAW06853.1"/>
    <property type="molecule type" value="Genomic_DNA"/>
</dbReference>